<evidence type="ECO:0000256" key="1">
    <source>
        <dbReference type="SAM" id="MobiDB-lite"/>
    </source>
</evidence>
<accession>A0A084H045</accession>
<name>A0A084H045_METID</name>
<dbReference type="OrthoDB" id="1647761at2"/>
<protein>
    <recommendedName>
        <fullName evidence="4">DUF3892 domain-containing protein</fullName>
    </recommendedName>
</protein>
<dbReference type="STRING" id="246786.GS18_0209045"/>
<keyword evidence="3" id="KW-1185">Reference proteome</keyword>
<proteinExistence type="predicted"/>
<dbReference type="Pfam" id="PF13031">
    <property type="entry name" value="DUF3892"/>
    <property type="match status" value="1"/>
</dbReference>
<reference evidence="2 3" key="1">
    <citation type="journal article" date="2005" name="Int. J. Syst. Evol. Microbiol.">
        <title>Bacillus cibi sp. nov., isolated from jeotgal, a traditional Korean fermented seafood.</title>
        <authorList>
            <person name="Yoon J.H."/>
            <person name="Lee C.H."/>
            <person name="Oh T.K."/>
        </authorList>
    </citation>
    <scope>NUCLEOTIDE SEQUENCE [LARGE SCALE GENOMIC DNA]</scope>
    <source>
        <strain evidence="2 3">DSM 16189</strain>
    </source>
</reference>
<gene>
    <name evidence="2" type="ORF">GS18_0209045</name>
</gene>
<evidence type="ECO:0000313" key="3">
    <source>
        <dbReference type="Proteomes" id="UP000028549"/>
    </source>
</evidence>
<evidence type="ECO:0008006" key="4">
    <source>
        <dbReference type="Google" id="ProtNLM"/>
    </source>
</evidence>
<comment type="caution">
    <text evidence="2">The sequence shown here is derived from an EMBL/GenBank/DDBJ whole genome shotgun (WGS) entry which is preliminary data.</text>
</comment>
<evidence type="ECO:0000313" key="2">
    <source>
        <dbReference type="EMBL" id="KEZ52957.1"/>
    </source>
</evidence>
<organism evidence="2 3">
    <name type="scientific">Metabacillus indicus</name>
    <name type="common">Bacillus indicus</name>
    <dbReference type="NCBI Taxonomy" id="246786"/>
    <lineage>
        <taxon>Bacteria</taxon>
        <taxon>Bacillati</taxon>
        <taxon>Bacillota</taxon>
        <taxon>Bacilli</taxon>
        <taxon>Bacillales</taxon>
        <taxon>Bacillaceae</taxon>
        <taxon>Metabacillus</taxon>
    </lineage>
</organism>
<dbReference type="AlphaFoldDB" id="A0A084H045"/>
<dbReference type="RefSeq" id="WP_029566002.1">
    <property type="nucleotide sequence ID" value="NZ_CANLZQ010000004.1"/>
</dbReference>
<dbReference type="InterPro" id="IPR024997">
    <property type="entry name" value="DUF3892"/>
</dbReference>
<feature type="compositionally biased region" description="Polar residues" evidence="1">
    <location>
        <begin position="57"/>
        <end position="67"/>
    </location>
</feature>
<dbReference type="Proteomes" id="UP000028549">
    <property type="component" value="Unassembled WGS sequence"/>
</dbReference>
<sequence>MEKETFIAVQKNSDGDLSAFKTSGGRILSYEQALAEAGSGMIEGVSTFKGKGGGTYIRSNPDNTKANNLDALPQF</sequence>
<feature type="region of interest" description="Disordered" evidence="1">
    <location>
        <begin position="54"/>
        <end position="75"/>
    </location>
</feature>
<dbReference type="EMBL" id="JNVC02000004">
    <property type="protein sequence ID" value="KEZ52957.1"/>
    <property type="molecule type" value="Genomic_DNA"/>
</dbReference>